<dbReference type="AlphaFoldDB" id="A0A1G5SII1"/>
<proteinExistence type="predicted"/>
<sequence>MRNTLKKFNNAPIFLFFATEPNEKLFALCDAFNDAYTTEIVQINWSQDEKTRASVRADADTTIQLSNQYVARIVENNSRIMEILEKGWHLVDTEDIEEFAQFQVDFTRFKTEVEGGLKTPFSIYEAVGGVSYMRPSMIGLVKKKARAKHDRLRELMRS</sequence>
<accession>A0A1G5SII1</accession>
<name>A0A1G5SII1_9PROT</name>
<dbReference type="RefSeq" id="WP_090288216.1">
    <property type="nucleotide sequence ID" value="NZ_FMWO01000093.1"/>
</dbReference>
<evidence type="ECO:0000313" key="1">
    <source>
        <dbReference type="EMBL" id="SCZ86902.1"/>
    </source>
</evidence>
<reference evidence="1 2" key="1">
    <citation type="submission" date="2016-10" db="EMBL/GenBank/DDBJ databases">
        <authorList>
            <person name="de Groot N.N."/>
        </authorList>
    </citation>
    <scope>NUCLEOTIDE SEQUENCE [LARGE SCALE GENOMIC DNA]</scope>
    <source>
        <strain evidence="1">1</strain>
    </source>
</reference>
<organism evidence="1 2">
    <name type="scientific">Nitrosomonas mobilis</name>
    <dbReference type="NCBI Taxonomy" id="51642"/>
    <lineage>
        <taxon>Bacteria</taxon>
        <taxon>Pseudomonadati</taxon>
        <taxon>Pseudomonadota</taxon>
        <taxon>Betaproteobacteria</taxon>
        <taxon>Nitrosomonadales</taxon>
        <taxon>Nitrosomonadaceae</taxon>
        <taxon>Nitrosomonas</taxon>
    </lineage>
</organism>
<dbReference type="EMBL" id="FMWO01000093">
    <property type="protein sequence ID" value="SCZ86902.1"/>
    <property type="molecule type" value="Genomic_DNA"/>
</dbReference>
<dbReference type="Proteomes" id="UP000198729">
    <property type="component" value="Unassembled WGS sequence"/>
</dbReference>
<keyword evidence="2" id="KW-1185">Reference proteome</keyword>
<protein>
    <submittedName>
        <fullName evidence="1">Uncharacterized protein</fullName>
    </submittedName>
</protein>
<gene>
    <name evidence="1" type="ORF">NSMM_810002</name>
</gene>
<evidence type="ECO:0000313" key="2">
    <source>
        <dbReference type="Proteomes" id="UP000198729"/>
    </source>
</evidence>